<keyword evidence="3" id="KW-1185">Reference proteome</keyword>
<sequence length="82" mass="9561">MHSRPRVWAAIGSELKSMCAGGWQRKTISHGAKDNTHIVQENYLTRCQRQHAYCNKMHVVFVSLQLVHNFFLLIMGRVMRHV</sequence>
<proteinExistence type="predicted"/>
<dbReference type="EMBL" id="CM029049">
    <property type="protein sequence ID" value="KAG2573377.1"/>
    <property type="molecule type" value="Genomic_DNA"/>
</dbReference>
<reference evidence="2" key="1">
    <citation type="submission" date="2020-05" db="EMBL/GenBank/DDBJ databases">
        <title>WGS assembly of Panicum virgatum.</title>
        <authorList>
            <person name="Lovell J.T."/>
            <person name="Jenkins J."/>
            <person name="Shu S."/>
            <person name="Juenger T.E."/>
            <person name="Schmutz J."/>
        </authorList>
    </citation>
    <scope>NUCLEOTIDE SEQUENCE</scope>
    <source>
        <strain evidence="2">AP13</strain>
    </source>
</reference>
<keyword evidence="1" id="KW-0472">Membrane</keyword>
<protein>
    <submittedName>
        <fullName evidence="2">Uncharacterized protein</fullName>
    </submittedName>
</protein>
<keyword evidence="1" id="KW-0812">Transmembrane</keyword>
<gene>
    <name evidence="2" type="ORF">PVAP13_7KG237900</name>
</gene>
<feature type="transmembrane region" description="Helical" evidence="1">
    <location>
        <begin position="59"/>
        <end position="79"/>
    </location>
</feature>
<evidence type="ECO:0000256" key="1">
    <source>
        <dbReference type="SAM" id="Phobius"/>
    </source>
</evidence>
<name>A0A8T0QE53_PANVG</name>
<comment type="caution">
    <text evidence="2">The sequence shown here is derived from an EMBL/GenBank/DDBJ whole genome shotgun (WGS) entry which is preliminary data.</text>
</comment>
<evidence type="ECO:0000313" key="2">
    <source>
        <dbReference type="EMBL" id="KAG2573377.1"/>
    </source>
</evidence>
<keyword evidence="1" id="KW-1133">Transmembrane helix</keyword>
<dbReference type="AlphaFoldDB" id="A0A8T0QE53"/>
<evidence type="ECO:0000313" key="3">
    <source>
        <dbReference type="Proteomes" id="UP000823388"/>
    </source>
</evidence>
<organism evidence="2 3">
    <name type="scientific">Panicum virgatum</name>
    <name type="common">Blackwell switchgrass</name>
    <dbReference type="NCBI Taxonomy" id="38727"/>
    <lineage>
        <taxon>Eukaryota</taxon>
        <taxon>Viridiplantae</taxon>
        <taxon>Streptophyta</taxon>
        <taxon>Embryophyta</taxon>
        <taxon>Tracheophyta</taxon>
        <taxon>Spermatophyta</taxon>
        <taxon>Magnoliopsida</taxon>
        <taxon>Liliopsida</taxon>
        <taxon>Poales</taxon>
        <taxon>Poaceae</taxon>
        <taxon>PACMAD clade</taxon>
        <taxon>Panicoideae</taxon>
        <taxon>Panicodae</taxon>
        <taxon>Paniceae</taxon>
        <taxon>Panicinae</taxon>
        <taxon>Panicum</taxon>
        <taxon>Panicum sect. Hiantes</taxon>
    </lineage>
</organism>
<accession>A0A8T0QE53</accession>
<dbReference type="Proteomes" id="UP000823388">
    <property type="component" value="Chromosome 7K"/>
</dbReference>